<feature type="domain" description="ABC transporter" evidence="6">
    <location>
        <begin position="6"/>
        <end position="240"/>
    </location>
</feature>
<dbReference type="SUPFAM" id="SSF52540">
    <property type="entry name" value="P-loop containing nucleoside triphosphate hydrolases"/>
    <property type="match status" value="1"/>
</dbReference>
<keyword evidence="3" id="KW-0547">Nucleotide-binding</keyword>
<evidence type="ECO:0000259" key="6">
    <source>
        <dbReference type="PROSITE" id="PS50893"/>
    </source>
</evidence>
<keyword evidence="8" id="KW-1185">Reference proteome</keyword>
<organism evidence="7 8">
    <name type="scientific">Telmatospirillum siberiense</name>
    <dbReference type="NCBI Taxonomy" id="382514"/>
    <lineage>
        <taxon>Bacteria</taxon>
        <taxon>Pseudomonadati</taxon>
        <taxon>Pseudomonadota</taxon>
        <taxon>Alphaproteobacteria</taxon>
        <taxon>Rhodospirillales</taxon>
        <taxon>Rhodospirillaceae</taxon>
        <taxon>Telmatospirillum</taxon>
    </lineage>
</organism>
<dbReference type="GO" id="GO:0016887">
    <property type="term" value="F:ATP hydrolysis activity"/>
    <property type="evidence" value="ECO:0007669"/>
    <property type="project" value="InterPro"/>
</dbReference>
<accession>A0A2N3PNV0</accession>
<dbReference type="PANTHER" id="PTHR43820">
    <property type="entry name" value="HIGH-AFFINITY BRANCHED-CHAIN AMINO ACID TRANSPORT ATP-BINDING PROTEIN LIVF"/>
    <property type="match status" value="1"/>
</dbReference>
<comment type="caution">
    <text evidence="7">The sequence shown here is derived from an EMBL/GenBank/DDBJ whole genome shotgun (WGS) entry which is preliminary data.</text>
</comment>
<dbReference type="PROSITE" id="PS50893">
    <property type="entry name" value="ABC_TRANSPORTER_2"/>
    <property type="match status" value="1"/>
</dbReference>
<evidence type="ECO:0000256" key="5">
    <source>
        <dbReference type="ARBA" id="ARBA00022970"/>
    </source>
</evidence>
<dbReference type="GO" id="GO:0005524">
    <property type="term" value="F:ATP binding"/>
    <property type="evidence" value="ECO:0007669"/>
    <property type="project" value="UniProtKB-KW"/>
</dbReference>
<dbReference type="InterPro" id="IPR052156">
    <property type="entry name" value="BCAA_Transport_ATP-bd_LivF"/>
</dbReference>
<evidence type="ECO:0000256" key="2">
    <source>
        <dbReference type="ARBA" id="ARBA00022448"/>
    </source>
</evidence>
<dbReference type="GO" id="GO:0015807">
    <property type="term" value="P:L-amino acid transport"/>
    <property type="evidence" value="ECO:0007669"/>
    <property type="project" value="TreeGrafter"/>
</dbReference>
<evidence type="ECO:0000256" key="4">
    <source>
        <dbReference type="ARBA" id="ARBA00022840"/>
    </source>
</evidence>
<dbReference type="GO" id="GO:0015658">
    <property type="term" value="F:branched-chain amino acid transmembrane transporter activity"/>
    <property type="evidence" value="ECO:0007669"/>
    <property type="project" value="TreeGrafter"/>
</dbReference>
<dbReference type="InterPro" id="IPR003439">
    <property type="entry name" value="ABC_transporter-like_ATP-bd"/>
</dbReference>
<dbReference type="InterPro" id="IPR003593">
    <property type="entry name" value="AAA+_ATPase"/>
</dbReference>
<keyword evidence="2" id="KW-0813">Transport</keyword>
<name>A0A2N3PNV0_9PROT</name>
<keyword evidence="5" id="KW-0029">Amino-acid transport</keyword>
<dbReference type="Proteomes" id="UP000233293">
    <property type="component" value="Unassembled WGS sequence"/>
</dbReference>
<keyword evidence="4 7" id="KW-0067">ATP-binding</keyword>
<evidence type="ECO:0000313" key="8">
    <source>
        <dbReference type="Proteomes" id="UP000233293"/>
    </source>
</evidence>
<dbReference type="InterPro" id="IPR027417">
    <property type="entry name" value="P-loop_NTPase"/>
</dbReference>
<evidence type="ECO:0000313" key="7">
    <source>
        <dbReference type="EMBL" id="PKU22076.1"/>
    </source>
</evidence>
<dbReference type="SMART" id="SM00382">
    <property type="entry name" value="AAA"/>
    <property type="match status" value="1"/>
</dbReference>
<reference evidence="8" key="1">
    <citation type="submission" date="2017-12" db="EMBL/GenBank/DDBJ databases">
        <title>Draft genome sequence of Telmatospirillum siberiense 26-4b1T, an acidotolerant peatland alphaproteobacterium potentially involved in sulfur cycling.</title>
        <authorList>
            <person name="Hausmann B."/>
            <person name="Pjevac P."/>
            <person name="Schreck K."/>
            <person name="Herbold C.W."/>
            <person name="Daims H."/>
            <person name="Wagner M."/>
            <person name="Pester M."/>
            <person name="Loy A."/>
        </authorList>
    </citation>
    <scope>NUCLEOTIDE SEQUENCE [LARGE SCALE GENOMIC DNA]</scope>
    <source>
        <strain evidence="8">26-4b1</strain>
    </source>
</reference>
<dbReference type="PANTHER" id="PTHR43820:SF5">
    <property type="entry name" value="HIGH-AFFINITY BRANCHED-CHAIN AMINO ACID TRANSPORT ATP-BINDING PROTEIN"/>
    <property type="match status" value="1"/>
</dbReference>
<gene>
    <name evidence="7" type="ORF">CWS72_23460</name>
</gene>
<dbReference type="RefSeq" id="WP_101253080.1">
    <property type="nucleotide sequence ID" value="NZ_PIUM01000038.1"/>
</dbReference>
<evidence type="ECO:0000256" key="1">
    <source>
        <dbReference type="ARBA" id="ARBA00005417"/>
    </source>
</evidence>
<dbReference type="EMBL" id="PIUM01000038">
    <property type="protein sequence ID" value="PKU22076.1"/>
    <property type="molecule type" value="Genomic_DNA"/>
</dbReference>
<proteinExistence type="inferred from homology"/>
<evidence type="ECO:0000256" key="3">
    <source>
        <dbReference type="ARBA" id="ARBA00022741"/>
    </source>
</evidence>
<comment type="similarity">
    <text evidence="1">Belongs to the ABC transporter superfamily.</text>
</comment>
<dbReference type="OrthoDB" id="9806149at2"/>
<dbReference type="Gene3D" id="3.40.50.300">
    <property type="entry name" value="P-loop containing nucleotide triphosphate hydrolases"/>
    <property type="match status" value="1"/>
</dbReference>
<dbReference type="Pfam" id="PF00005">
    <property type="entry name" value="ABC_tran"/>
    <property type="match status" value="1"/>
</dbReference>
<sequence length="240" mass="26539">MPNRGLIITNIASGYGDGTVLSALSLICAPGERLGVIGRNGAGKTTLLRTILGLLPVRSGTLRYLEQDLTTVKTHEIARLGIAYVPQGRQLFPDFTVAQNLFLGTYAPLRQRHRIEGHLDIAYESFPWLYERRDDRAGGLSGGQQQQLAIARAMVSRPSLLLLDEPLEGIQPSIVEEISRVLKIYGTQAATSMLIIEQNLNILTELCDRILLIESGEIINEFNASQLKEDKSSAEYYMNI</sequence>
<dbReference type="AlphaFoldDB" id="A0A2N3PNV0"/>
<protein>
    <submittedName>
        <fullName evidence="7">ABC transporter ATP-binding protein</fullName>
    </submittedName>
</protein>